<dbReference type="GO" id="GO:0005634">
    <property type="term" value="C:nucleus"/>
    <property type="evidence" value="ECO:0007669"/>
    <property type="project" value="TreeGrafter"/>
</dbReference>
<evidence type="ECO:0000256" key="3">
    <source>
        <dbReference type="ARBA" id="ARBA00025745"/>
    </source>
</evidence>
<protein>
    <recommendedName>
        <fullName evidence="1 4">Proteasome assembly chaperone 2</fullName>
    </recommendedName>
</protein>
<name>A0A0B6ZSN5_9EUPU</name>
<dbReference type="InterPro" id="IPR038389">
    <property type="entry name" value="PSMG2_sf"/>
</dbReference>
<dbReference type="PANTHER" id="PTHR12970:SF1">
    <property type="entry name" value="PROTEASOME ASSEMBLY CHAPERONE 2"/>
    <property type="match status" value="1"/>
</dbReference>
<reference evidence="5" key="1">
    <citation type="submission" date="2014-12" db="EMBL/GenBank/DDBJ databases">
        <title>Insight into the proteome of Arion vulgaris.</title>
        <authorList>
            <person name="Aradska J."/>
            <person name="Bulat T."/>
            <person name="Smidak R."/>
            <person name="Sarate P."/>
            <person name="Gangsoo J."/>
            <person name="Sialana F."/>
            <person name="Bilban M."/>
            <person name="Lubec G."/>
        </authorList>
    </citation>
    <scope>NUCLEOTIDE SEQUENCE</scope>
    <source>
        <tissue evidence="5">Skin</tissue>
    </source>
</reference>
<dbReference type="Gene3D" id="3.40.50.10900">
    <property type="entry name" value="PAC-like subunit"/>
    <property type="match status" value="1"/>
</dbReference>
<comment type="subunit">
    <text evidence="4">Forms a heterodimer with PSMG1.</text>
</comment>
<dbReference type="PANTHER" id="PTHR12970">
    <property type="entry name" value="PROTEASOME ASSEMBLY CHAPERONE 2"/>
    <property type="match status" value="1"/>
</dbReference>
<comment type="function">
    <text evidence="4">Chaperone protein which promotes assembly of the 20S proteasome as part of a heterodimer with PSMG1.</text>
</comment>
<dbReference type="InterPro" id="IPR016562">
    <property type="entry name" value="Proteasome_assmbl_chp_2_euk"/>
</dbReference>
<dbReference type="InterPro" id="IPR019151">
    <property type="entry name" value="Proteasome_assmbl_chaperone_2"/>
</dbReference>
<dbReference type="SUPFAM" id="SSF159659">
    <property type="entry name" value="Cgl1923-like"/>
    <property type="match status" value="1"/>
</dbReference>
<dbReference type="AlphaFoldDB" id="A0A0B6ZSN5"/>
<evidence type="ECO:0000256" key="4">
    <source>
        <dbReference type="PIRNR" id="PIRNR010044"/>
    </source>
</evidence>
<accession>A0A0B6ZSN5</accession>
<dbReference type="GO" id="GO:0005829">
    <property type="term" value="C:cytosol"/>
    <property type="evidence" value="ECO:0007669"/>
    <property type="project" value="TreeGrafter"/>
</dbReference>
<organism evidence="5">
    <name type="scientific">Arion vulgaris</name>
    <dbReference type="NCBI Taxonomy" id="1028688"/>
    <lineage>
        <taxon>Eukaryota</taxon>
        <taxon>Metazoa</taxon>
        <taxon>Spiralia</taxon>
        <taxon>Lophotrochozoa</taxon>
        <taxon>Mollusca</taxon>
        <taxon>Gastropoda</taxon>
        <taxon>Heterobranchia</taxon>
        <taxon>Euthyneura</taxon>
        <taxon>Panpulmonata</taxon>
        <taxon>Eupulmonata</taxon>
        <taxon>Stylommatophora</taxon>
        <taxon>Helicina</taxon>
        <taxon>Arionoidea</taxon>
        <taxon>Arionidae</taxon>
        <taxon>Arion</taxon>
    </lineage>
</organism>
<dbReference type="GO" id="GO:0043248">
    <property type="term" value="P:proteasome assembly"/>
    <property type="evidence" value="ECO:0007669"/>
    <property type="project" value="TreeGrafter"/>
</dbReference>
<gene>
    <name evidence="5" type="primary">ORF75855</name>
</gene>
<keyword evidence="2 4" id="KW-0143">Chaperone</keyword>
<dbReference type="PIRSF" id="PIRSF010044">
    <property type="entry name" value="UCP010044"/>
    <property type="match status" value="1"/>
</dbReference>
<evidence type="ECO:0000256" key="2">
    <source>
        <dbReference type="ARBA" id="ARBA00023186"/>
    </source>
</evidence>
<comment type="similarity">
    <text evidence="3 4">Belongs to the PSMG2 family.</text>
</comment>
<dbReference type="Pfam" id="PF09754">
    <property type="entry name" value="PAC2"/>
    <property type="match status" value="1"/>
</dbReference>
<dbReference type="EMBL" id="HACG01023976">
    <property type="protein sequence ID" value="CEK70841.1"/>
    <property type="molecule type" value="Transcribed_RNA"/>
</dbReference>
<proteinExistence type="inferred from homology"/>
<sequence>MFIPSSNGKHDWQDFTLILPTVSVGNVGQLASDLIISTLSLERVGYFLHPSLLPVAGNNPYADDGSTSYKMTTGCEVFESSVKKIVVVQQRAPIIKGRRKEYSDWLSDWIQEKKFHQVVILSSTFSQNRLDHQITGSPFRILLSPKMEEQTGEYFRTELGWQKLEHRDSSLVPTGLQVETDNDRTESKHPYIPGSGITQLVFDNCETLPILVLLMFVSEGDNAYDALSVASQLNRWLNLVTPKNKDKEQDGNCLGSAGDWKVPMSWRLLFGSTYDQKLFQ</sequence>
<evidence type="ECO:0000313" key="5">
    <source>
        <dbReference type="EMBL" id="CEK70841.1"/>
    </source>
</evidence>
<evidence type="ECO:0000256" key="1">
    <source>
        <dbReference type="ARBA" id="ARBA00019186"/>
    </source>
</evidence>